<organism evidence="8 9">
    <name type="scientific">Megalops atlanticus</name>
    <name type="common">Tarpon</name>
    <name type="synonym">Clupea gigantea</name>
    <dbReference type="NCBI Taxonomy" id="7932"/>
    <lineage>
        <taxon>Eukaryota</taxon>
        <taxon>Metazoa</taxon>
        <taxon>Chordata</taxon>
        <taxon>Craniata</taxon>
        <taxon>Vertebrata</taxon>
        <taxon>Euteleostomi</taxon>
        <taxon>Actinopterygii</taxon>
        <taxon>Neopterygii</taxon>
        <taxon>Teleostei</taxon>
        <taxon>Elopiformes</taxon>
        <taxon>Megalopidae</taxon>
        <taxon>Megalops</taxon>
    </lineage>
</organism>
<keyword evidence="9" id="KW-1185">Reference proteome</keyword>
<dbReference type="Pfam" id="PF13639">
    <property type="entry name" value="zf-RING_2"/>
    <property type="match status" value="1"/>
</dbReference>
<feature type="region of interest" description="Disordered" evidence="6">
    <location>
        <begin position="535"/>
        <end position="571"/>
    </location>
</feature>
<dbReference type="Pfam" id="PF24525">
    <property type="entry name" value="TTC3"/>
    <property type="match status" value="1"/>
</dbReference>
<keyword evidence="5" id="KW-0175">Coiled coil</keyword>
<dbReference type="Pfam" id="PF24905">
    <property type="entry name" value="TTC3_9th"/>
    <property type="match status" value="1"/>
</dbReference>
<dbReference type="GO" id="GO:0004842">
    <property type="term" value="F:ubiquitin-protein transferase activity"/>
    <property type="evidence" value="ECO:0007669"/>
    <property type="project" value="TreeGrafter"/>
</dbReference>
<keyword evidence="1" id="KW-0479">Metal-binding</keyword>
<protein>
    <recommendedName>
        <fullName evidence="7">RING-type domain-containing protein</fullName>
    </recommendedName>
</protein>
<evidence type="ECO:0000256" key="6">
    <source>
        <dbReference type="SAM" id="MobiDB-lite"/>
    </source>
</evidence>
<feature type="coiled-coil region" evidence="5">
    <location>
        <begin position="197"/>
        <end position="282"/>
    </location>
</feature>
<proteinExistence type="predicted"/>
<dbReference type="GO" id="GO:0008270">
    <property type="term" value="F:zinc ion binding"/>
    <property type="evidence" value="ECO:0007669"/>
    <property type="project" value="UniProtKB-KW"/>
</dbReference>
<evidence type="ECO:0000313" key="8">
    <source>
        <dbReference type="EMBL" id="KAG7483982.1"/>
    </source>
</evidence>
<name>A0A9D3TGV7_MEGAT</name>
<feature type="compositionally biased region" description="Pro residues" evidence="6">
    <location>
        <begin position="537"/>
        <end position="548"/>
    </location>
</feature>
<keyword evidence="3" id="KW-0862">Zinc</keyword>
<reference evidence="8" key="1">
    <citation type="submission" date="2021-01" db="EMBL/GenBank/DDBJ databases">
        <authorList>
            <person name="Zahm M."/>
            <person name="Roques C."/>
            <person name="Cabau C."/>
            <person name="Klopp C."/>
            <person name="Donnadieu C."/>
            <person name="Jouanno E."/>
            <person name="Lampietro C."/>
            <person name="Louis A."/>
            <person name="Herpin A."/>
            <person name="Echchiki A."/>
            <person name="Berthelot C."/>
            <person name="Parey E."/>
            <person name="Roest-Crollius H."/>
            <person name="Braasch I."/>
            <person name="Postlethwait J."/>
            <person name="Bobe J."/>
            <person name="Montfort J."/>
            <person name="Bouchez O."/>
            <person name="Begum T."/>
            <person name="Mejri S."/>
            <person name="Adams A."/>
            <person name="Chen W.-J."/>
            <person name="Guiguen Y."/>
        </authorList>
    </citation>
    <scope>NUCLEOTIDE SEQUENCE</scope>
    <source>
        <strain evidence="8">YG-15Mar2019-1</strain>
        <tissue evidence="8">Brain</tissue>
    </source>
</reference>
<feature type="region of interest" description="Disordered" evidence="6">
    <location>
        <begin position="394"/>
        <end position="478"/>
    </location>
</feature>
<accession>A0A9D3TGV7</accession>
<gene>
    <name evidence="8" type="ORF">MATL_G00043960</name>
</gene>
<dbReference type="SUPFAM" id="SSF57850">
    <property type="entry name" value="RING/U-box"/>
    <property type="match status" value="1"/>
</dbReference>
<dbReference type="Proteomes" id="UP001046870">
    <property type="component" value="Chromosome 3"/>
</dbReference>
<comment type="caution">
    <text evidence="8">The sequence shown here is derived from an EMBL/GenBank/DDBJ whole genome shotgun (WGS) entry which is preliminary data.</text>
</comment>
<feature type="compositionally biased region" description="Pro residues" evidence="6">
    <location>
        <begin position="423"/>
        <end position="450"/>
    </location>
</feature>
<feature type="compositionally biased region" description="Low complexity" evidence="6">
    <location>
        <begin position="467"/>
        <end position="478"/>
    </location>
</feature>
<feature type="compositionally biased region" description="Polar residues" evidence="6">
    <location>
        <begin position="553"/>
        <end position="566"/>
    </location>
</feature>
<evidence type="ECO:0000313" key="9">
    <source>
        <dbReference type="Proteomes" id="UP001046870"/>
    </source>
</evidence>
<sequence length="636" mass="70980">MYPSIPKKKKRGKREGCGCLKYTFLLVGKKNKTVEMEDDVKWSLALEEKMSHLDLDELSSVKTHEPSFLWHMPAVSNPWGPTTSFQARQQGEVVTTATDDQQSEQSAQTDPWTTESAVNTEPDWESLMRTVEEHSTRLALQYEALLKQQEVDQVQHEGRIKMLELRRDEGIQQQKALIDKIESLRGKLKLNCSKTTRRNFTSKRLELTGEKERLQEEKNKLVMDLERTDRKLASLIEEQSQEKQTWERELAELQKEVDRLRGEAEEANQAALKDEISALEMQREVTISQVEEWIAEAERYLSTLRLDVSQQHLQQRLDWEKNVAVVRSNLGKLQHQFNEQLQLLQRGQHFDSLPPVALPPLPQVPMLELLLGPMMNPQIRPFAPMQVAPQPPPVSMAMPFLPQHHPPQTGLLSSSPRGSPQTVAPPPQRVPVPAPHPAPASKPAPAPAPQVPANLAPRVQPTPPPASNSAPSSSAQPAGKLDKLLDKLGARFPQCSRSQLISVLQQIKTSRSGTMAGLSIEELTQQVAQRLAQMDRPSPPLGPIPPPSAARSFPSTAPQGQRTTLPPQGPPVAQVFQTRPSQTAASSSRKMCLMCQNSVEAGSQHDMSCSHVVHKECISVWLQSSKNNSCPFCPSK</sequence>
<dbReference type="PROSITE" id="PS50089">
    <property type="entry name" value="ZF_RING_2"/>
    <property type="match status" value="1"/>
</dbReference>
<dbReference type="InterPro" id="IPR056872">
    <property type="entry name" value="TTC3/DZIP3-like_helical"/>
</dbReference>
<dbReference type="AlphaFoldDB" id="A0A9D3TGV7"/>
<feature type="domain" description="RING-type" evidence="7">
    <location>
        <begin position="592"/>
        <end position="633"/>
    </location>
</feature>
<feature type="compositionally biased region" description="Polar residues" evidence="6">
    <location>
        <begin position="410"/>
        <end position="419"/>
    </location>
</feature>
<evidence type="ECO:0000256" key="5">
    <source>
        <dbReference type="SAM" id="Coils"/>
    </source>
</evidence>
<dbReference type="OrthoDB" id="9834380at2759"/>
<evidence type="ECO:0000259" key="7">
    <source>
        <dbReference type="PROSITE" id="PS50089"/>
    </source>
</evidence>
<dbReference type="PANTHER" id="PTHR15727:SF3">
    <property type="entry name" value="RING FINGER PROTEIN 214"/>
    <property type="match status" value="1"/>
</dbReference>
<dbReference type="InterPro" id="IPR001841">
    <property type="entry name" value="Znf_RING"/>
</dbReference>
<evidence type="ECO:0000256" key="3">
    <source>
        <dbReference type="ARBA" id="ARBA00022833"/>
    </source>
</evidence>
<feature type="region of interest" description="Disordered" evidence="6">
    <location>
        <begin position="91"/>
        <end position="118"/>
    </location>
</feature>
<dbReference type="InterPro" id="IPR013083">
    <property type="entry name" value="Znf_RING/FYVE/PHD"/>
</dbReference>
<evidence type="ECO:0000256" key="1">
    <source>
        <dbReference type="ARBA" id="ARBA00022723"/>
    </source>
</evidence>
<evidence type="ECO:0000256" key="4">
    <source>
        <dbReference type="PROSITE-ProRule" id="PRU00175"/>
    </source>
</evidence>
<dbReference type="Gene3D" id="3.30.40.10">
    <property type="entry name" value="Zinc/RING finger domain, C3HC4 (zinc finger)"/>
    <property type="match status" value="1"/>
</dbReference>
<dbReference type="PANTHER" id="PTHR15727">
    <property type="entry name" value="RING FINGER PROTEIN 214"/>
    <property type="match status" value="1"/>
</dbReference>
<keyword evidence="2 4" id="KW-0863">Zinc-finger</keyword>
<dbReference type="InterPro" id="IPR056870">
    <property type="entry name" value="TTC3/DZIP3/RBM44-like_helical"/>
</dbReference>
<evidence type="ECO:0000256" key="2">
    <source>
        <dbReference type="ARBA" id="ARBA00022771"/>
    </source>
</evidence>
<dbReference type="EMBL" id="JAFDVH010000003">
    <property type="protein sequence ID" value="KAG7483982.1"/>
    <property type="molecule type" value="Genomic_DNA"/>
</dbReference>